<dbReference type="PANTHER" id="PTHR38451:SF1">
    <property type="entry name" value="TRNA (ADENINE(22)-N(1))-METHYLTRANSFERASE"/>
    <property type="match status" value="1"/>
</dbReference>
<name>A0A7W8CZB5_9FIRM</name>
<dbReference type="InterPro" id="IPR006901">
    <property type="entry name" value="TrmK"/>
</dbReference>
<dbReference type="GO" id="GO:0032259">
    <property type="term" value="P:methylation"/>
    <property type="evidence" value="ECO:0007669"/>
    <property type="project" value="UniProtKB-KW"/>
</dbReference>
<dbReference type="Pfam" id="PF12847">
    <property type="entry name" value="Methyltransf_18"/>
    <property type="match status" value="1"/>
</dbReference>
<reference evidence="1 2" key="1">
    <citation type="submission" date="2020-08" db="EMBL/GenBank/DDBJ databases">
        <title>Genomic Encyclopedia of Type Strains, Phase IV (KMG-IV): sequencing the most valuable type-strain genomes for metagenomic binning, comparative biology and taxonomic classification.</title>
        <authorList>
            <person name="Goeker M."/>
        </authorList>
    </citation>
    <scope>NUCLEOTIDE SEQUENCE [LARGE SCALE GENOMIC DNA]</scope>
    <source>
        <strain evidence="1 2">DSM 26963</strain>
    </source>
</reference>
<protein>
    <submittedName>
        <fullName evidence="1">tRNA (Adenine22-N1)-methyltransferase</fullName>
        <ecNumber evidence="1">2.1.1.217</ecNumber>
    </submittedName>
</protein>
<dbReference type="EMBL" id="JACHHD010000001">
    <property type="protein sequence ID" value="MBB5184141.1"/>
    <property type="molecule type" value="Genomic_DNA"/>
</dbReference>
<dbReference type="Proteomes" id="UP000521313">
    <property type="component" value="Unassembled WGS sequence"/>
</dbReference>
<organism evidence="1 2">
    <name type="scientific">Faecalicoccus acidiformans</name>
    <dbReference type="NCBI Taxonomy" id="915173"/>
    <lineage>
        <taxon>Bacteria</taxon>
        <taxon>Bacillati</taxon>
        <taxon>Bacillota</taxon>
        <taxon>Erysipelotrichia</taxon>
        <taxon>Erysipelotrichales</taxon>
        <taxon>Erysipelotrichaceae</taxon>
        <taxon>Faecalicoccus</taxon>
    </lineage>
</organism>
<dbReference type="AlphaFoldDB" id="A0A7W8CZB5"/>
<evidence type="ECO:0000313" key="2">
    <source>
        <dbReference type="Proteomes" id="UP000521313"/>
    </source>
</evidence>
<dbReference type="PIRSF" id="PIRSF018637">
    <property type="entry name" value="TrmK"/>
    <property type="match status" value="1"/>
</dbReference>
<dbReference type="InterPro" id="IPR029063">
    <property type="entry name" value="SAM-dependent_MTases_sf"/>
</dbReference>
<sequence length="219" mass="24742">MSVSKRLETIVSFVQGRVLADIGCDHAYVVVQSLLENRVQKAYACDVSQGPLQRARANIEISGCSDKVQCLLMNGLDQLPFDVDVIVIAGMGGLLIREILIQGLHNIHPGTHLVLSPHKDGKALREYLSQNGFVILQEKIVEDGHFYPVLNVLYDGISKQDLSLQERDFGVRVIVDSDYRNYLHHEKGKWQKILNRLPDSQKEDVLEKIKNIEKMINDL</sequence>
<dbReference type="GO" id="GO:0160105">
    <property type="term" value="F:tRNA (adenine(22)-N1)-methyltransferase activity"/>
    <property type="evidence" value="ECO:0007669"/>
    <property type="project" value="UniProtKB-EC"/>
</dbReference>
<dbReference type="RefSeq" id="WP_183373849.1">
    <property type="nucleotide sequence ID" value="NZ_CALVCN010000024.1"/>
</dbReference>
<dbReference type="EC" id="2.1.1.217" evidence="1"/>
<proteinExistence type="predicted"/>
<dbReference type="SUPFAM" id="SSF53335">
    <property type="entry name" value="S-adenosyl-L-methionine-dependent methyltransferases"/>
    <property type="match status" value="1"/>
</dbReference>
<dbReference type="PANTHER" id="PTHR38451">
    <property type="entry name" value="TRNA (ADENINE(22)-N(1))-METHYLTRANSFERASE"/>
    <property type="match status" value="1"/>
</dbReference>
<comment type="caution">
    <text evidence="1">The sequence shown here is derived from an EMBL/GenBank/DDBJ whole genome shotgun (WGS) entry which is preliminary data.</text>
</comment>
<keyword evidence="1" id="KW-0808">Transferase</keyword>
<gene>
    <name evidence="1" type="ORF">HNQ43_000174</name>
</gene>
<keyword evidence="1" id="KW-0489">Methyltransferase</keyword>
<dbReference type="Gene3D" id="3.40.50.150">
    <property type="entry name" value="Vaccinia Virus protein VP39"/>
    <property type="match status" value="1"/>
</dbReference>
<accession>A0A7W8CZB5</accession>
<evidence type="ECO:0000313" key="1">
    <source>
        <dbReference type="EMBL" id="MBB5184141.1"/>
    </source>
</evidence>